<evidence type="ECO:0000313" key="1">
    <source>
        <dbReference type="EMBL" id="MYM91880.1"/>
    </source>
</evidence>
<dbReference type="EMBL" id="WWCW01000299">
    <property type="protein sequence ID" value="MYM91880.1"/>
    <property type="molecule type" value="Genomic_DNA"/>
</dbReference>
<protein>
    <submittedName>
        <fullName evidence="1">Uncharacterized protein</fullName>
    </submittedName>
</protein>
<gene>
    <name evidence="1" type="ORF">GTP91_32475</name>
</gene>
<sequence length="76" mass="8720">MLNLSSQGRTFLIFVGALDIDACGHEILIGLTARESGDFLRHKAFTDQRQIRRGAARFLILMERHLTARRLARKLR</sequence>
<dbReference type="AlphaFoldDB" id="A0A845GEA1"/>
<reference evidence="1 2" key="1">
    <citation type="submission" date="2020-01" db="EMBL/GenBank/DDBJ databases">
        <title>Novel species isolated from a subtropical stream in China.</title>
        <authorList>
            <person name="Lu H."/>
        </authorList>
    </citation>
    <scope>NUCLEOTIDE SEQUENCE [LARGE SCALE GENOMIC DNA]</scope>
    <source>
        <strain evidence="1 2">FT82W</strain>
    </source>
</reference>
<dbReference type="Proteomes" id="UP000470302">
    <property type="component" value="Unassembled WGS sequence"/>
</dbReference>
<comment type="caution">
    <text evidence="1">The sequence shown here is derived from an EMBL/GenBank/DDBJ whole genome shotgun (WGS) entry which is preliminary data.</text>
</comment>
<name>A0A845GEA1_9BURK</name>
<evidence type="ECO:0000313" key="2">
    <source>
        <dbReference type="Proteomes" id="UP000470302"/>
    </source>
</evidence>
<accession>A0A845GEA1</accession>
<organism evidence="1 2">
    <name type="scientific">Duganella vulcania</name>
    <dbReference type="NCBI Taxonomy" id="2692166"/>
    <lineage>
        <taxon>Bacteria</taxon>
        <taxon>Pseudomonadati</taxon>
        <taxon>Pseudomonadota</taxon>
        <taxon>Betaproteobacteria</taxon>
        <taxon>Burkholderiales</taxon>
        <taxon>Oxalobacteraceae</taxon>
        <taxon>Telluria group</taxon>
        <taxon>Duganella</taxon>
    </lineage>
</organism>
<proteinExistence type="predicted"/>
<dbReference type="RefSeq" id="WP_161100435.1">
    <property type="nucleotide sequence ID" value="NZ_WWCW01000299.1"/>
</dbReference>